<feature type="compositionally biased region" description="Low complexity" evidence="1">
    <location>
        <begin position="318"/>
        <end position="331"/>
    </location>
</feature>
<evidence type="ECO:0000259" key="2">
    <source>
        <dbReference type="Pfam" id="PF02510"/>
    </source>
</evidence>
<evidence type="ECO:0000313" key="3">
    <source>
        <dbReference type="EMBL" id="MEO3955929.1"/>
    </source>
</evidence>
<organism evidence="3 4">
    <name type="scientific">Chromobacterium piscinae</name>
    <dbReference type="NCBI Taxonomy" id="686831"/>
    <lineage>
        <taxon>Bacteria</taxon>
        <taxon>Pseudomonadati</taxon>
        <taxon>Pseudomonadota</taxon>
        <taxon>Betaproteobacteria</taxon>
        <taxon>Neisseriales</taxon>
        <taxon>Chromobacteriaceae</taxon>
        <taxon>Chromobacterium</taxon>
    </lineage>
</organism>
<protein>
    <submittedName>
        <fullName evidence="3">Type III secretion system needle length determinant, SpaN/EivJ family</fullName>
    </submittedName>
</protein>
<feature type="compositionally biased region" description="Pro residues" evidence="1">
    <location>
        <begin position="140"/>
        <end position="150"/>
    </location>
</feature>
<feature type="region of interest" description="Disordered" evidence="1">
    <location>
        <begin position="22"/>
        <end position="266"/>
    </location>
</feature>
<evidence type="ECO:0000313" key="4">
    <source>
        <dbReference type="Proteomes" id="UP001438292"/>
    </source>
</evidence>
<feature type="compositionally biased region" description="Basic and acidic residues" evidence="1">
    <location>
        <begin position="110"/>
        <end position="127"/>
    </location>
</feature>
<feature type="compositionally biased region" description="Basic and acidic residues" evidence="1">
    <location>
        <begin position="233"/>
        <end position="245"/>
    </location>
</feature>
<feature type="compositionally biased region" description="Polar residues" evidence="1">
    <location>
        <begin position="211"/>
        <end position="227"/>
    </location>
</feature>
<dbReference type="RefSeq" id="WP_347787806.1">
    <property type="nucleotide sequence ID" value="NZ_JBDQQU010000013.1"/>
</dbReference>
<proteinExistence type="predicted"/>
<comment type="caution">
    <text evidence="3">The sequence shown here is derived from an EMBL/GenBank/DDBJ whole genome shotgun (WGS) entry which is preliminary data.</text>
</comment>
<feature type="compositionally biased region" description="Polar residues" evidence="1">
    <location>
        <begin position="421"/>
        <end position="434"/>
    </location>
</feature>
<feature type="compositionally biased region" description="Polar residues" evidence="1">
    <location>
        <begin position="457"/>
        <end position="483"/>
    </location>
</feature>
<feature type="compositionally biased region" description="Low complexity" evidence="1">
    <location>
        <begin position="62"/>
        <end position="80"/>
    </location>
</feature>
<dbReference type="InterPro" id="IPR056746">
    <property type="entry name" value="SPAN_dom"/>
</dbReference>
<name>A0ABV0H8L5_9NEIS</name>
<feature type="compositionally biased region" description="Low complexity" evidence="1">
    <location>
        <begin position="385"/>
        <end position="396"/>
    </location>
</feature>
<accession>A0ABV0H8L5</accession>
<gene>
    <name evidence="3" type="ORF">ABH309_15865</name>
</gene>
<sequence>METVTGAGRWLAALKPEEAEGAASSFAKLLSNPDAHQPPGIDKPQPISPLPCRAGRVKDAMADSMAAASADGGSSPSNAGRIGTDGWPESAGPSPAIQQDAFPSVDDESERNRRDWFSGRLGKDNRLESGPNIRAAFGEFPPPVWLPPLPQRLSQYHRHGEGGTTRAAAPENRSSARAETSVSVDLPRARVEPSRSSPSKTVLAGGRAAAPSQSPTAAMASRQTSAPPLSDAARLETGSERRDAGRSPSAAAIRSSLARTWPEARREDSLPAAVALFPPADGKITAASPSSAAAIGMAAGVPANPPTDVARHAGHVSGQGAPGAAGSANAGIPREPAVPASDNSSRIKLASASTGLMSPGAAGDAAANPLSGPPGRSRKQHEDAAAAMAAGRQDAPAPAPAPAQPMAASDGASAPRPRNWTDGTPQSSPQSEPGQASGIGYRFLRWGGEHAVRIQSRNGRLSLQPSDSLVQQRLSEQWPSGNPQYWILDRDGGERQSPRQASDECEEEG</sequence>
<feature type="compositionally biased region" description="Polar residues" evidence="1">
    <location>
        <begin position="172"/>
        <end position="183"/>
    </location>
</feature>
<feature type="compositionally biased region" description="Basic and acidic residues" evidence="1">
    <location>
        <begin position="488"/>
        <end position="497"/>
    </location>
</feature>
<feature type="compositionally biased region" description="Polar residues" evidence="1">
    <location>
        <begin position="341"/>
        <end position="356"/>
    </location>
</feature>
<feature type="domain" description="Surface presentation of antigen" evidence="2">
    <location>
        <begin position="435"/>
        <end position="507"/>
    </location>
</feature>
<reference evidence="3 4" key="1">
    <citation type="submission" date="2024-05" db="EMBL/GenBank/DDBJ databases">
        <authorList>
            <person name="De Oliveira J.P."/>
            <person name="Noriler S.A."/>
            <person name="De Oliveira A.G."/>
            <person name="Sipoli D.S."/>
        </authorList>
    </citation>
    <scope>NUCLEOTIDE SEQUENCE [LARGE SCALE GENOMIC DNA]</scope>
    <source>
        <strain evidence="3 4">LABIM186</strain>
    </source>
</reference>
<keyword evidence="4" id="KW-1185">Reference proteome</keyword>
<dbReference type="EMBL" id="JBDQQU010000013">
    <property type="protein sequence ID" value="MEO3955929.1"/>
    <property type="molecule type" value="Genomic_DNA"/>
</dbReference>
<feature type="region of interest" description="Disordered" evidence="1">
    <location>
        <begin position="457"/>
        <end position="509"/>
    </location>
</feature>
<evidence type="ECO:0000256" key="1">
    <source>
        <dbReference type="SAM" id="MobiDB-lite"/>
    </source>
</evidence>
<dbReference type="Proteomes" id="UP001438292">
    <property type="component" value="Unassembled WGS sequence"/>
</dbReference>
<dbReference type="Pfam" id="PF02510">
    <property type="entry name" value="SPAN"/>
    <property type="match status" value="1"/>
</dbReference>
<feature type="region of interest" description="Disordered" evidence="1">
    <location>
        <begin position="298"/>
        <end position="442"/>
    </location>
</feature>